<dbReference type="PROSITE" id="PS51352">
    <property type="entry name" value="THIOREDOXIN_2"/>
    <property type="match status" value="1"/>
</dbReference>
<evidence type="ECO:0000256" key="7">
    <source>
        <dbReference type="ARBA" id="ARBA00047804"/>
    </source>
</evidence>
<dbReference type="GO" id="GO:0047134">
    <property type="term" value="F:protein-disulfide reductase [NAD(P)H] activity"/>
    <property type="evidence" value="ECO:0007669"/>
    <property type="project" value="UniProtKB-EC"/>
</dbReference>
<dbReference type="Proteomes" id="UP000479710">
    <property type="component" value="Unassembled WGS sequence"/>
</dbReference>
<comment type="caution">
    <text evidence="10">The sequence shown here is derived from an EMBL/GenBank/DDBJ whole genome shotgun (WGS) entry which is preliminary data.</text>
</comment>
<comment type="similarity">
    <text evidence="5">Belongs to the nucleoredoxin family.</text>
</comment>
<evidence type="ECO:0000259" key="9">
    <source>
        <dbReference type="PROSITE" id="PS51352"/>
    </source>
</evidence>
<sequence>MEKATDCGITALLGAAGTGFLVLSTSEQVDASSIRADIVAFYFAARRRPACRRFTRRLEEAYMSWVSVRSFEVVFVSCDEGEEAFDAHLAMMPPEWPAVPFSDSGRRQDLVARFNAIGEVPRLVVLDAKTGEAITDRGVELLAEHGAAAYPFTPARVDELERELAARRDQTIHTVLATPSSNYVISSKGDKVPISQLEGKHVGVFFTTVGYAPVEEFTPVLVEMYQKLKQAGGEYYDFEVVAVSLDNDEPSFAESFARTPWLAVPYDDGETRERLSGYFDSRQLPRLALIGPDGKTVSNNVAGVVQEHGAEAWEGFPFSPEKMEVLTAKVKARDASLTLESLLVAGDLDFVLDQNGGKVPVVRLIGKTVLLYFLVHWCNPCRRFLPSLIEEYVKMREETSGDVEVVFVSSDHDQRSYDGHRVAMPWLALPFADDGLAAALRKALCVDAVPSLVAVGPYGEVLARAARTAVAVHGAGAYPFTEERLEALEREVDGVAAAEGWADRVSKHPFEEDELERRKGDDVGGAVAGDHAR</sequence>
<proteinExistence type="inferred from homology"/>
<dbReference type="Gene3D" id="3.40.30.10">
    <property type="entry name" value="Glutaredoxin"/>
    <property type="match status" value="3"/>
</dbReference>
<evidence type="ECO:0000256" key="3">
    <source>
        <dbReference type="ARBA" id="ARBA00023002"/>
    </source>
</evidence>
<dbReference type="InterPro" id="IPR012336">
    <property type="entry name" value="Thioredoxin-like_fold"/>
</dbReference>
<keyword evidence="4" id="KW-0520">NAD</keyword>
<reference evidence="10 11" key="1">
    <citation type="submission" date="2019-11" db="EMBL/GenBank/DDBJ databases">
        <title>Whole genome sequence of Oryza granulata.</title>
        <authorList>
            <person name="Li W."/>
        </authorList>
    </citation>
    <scope>NUCLEOTIDE SEQUENCE [LARGE SCALE GENOMIC DNA]</scope>
    <source>
        <strain evidence="11">cv. Menghai</strain>
        <tissue evidence="10">Leaf</tissue>
    </source>
</reference>
<evidence type="ECO:0000313" key="10">
    <source>
        <dbReference type="EMBL" id="KAF0922478.1"/>
    </source>
</evidence>
<dbReference type="InterPro" id="IPR052259">
    <property type="entry name" value="Nucleoredoxin-like"/>
</dbReference>
<feature type="domain" description="Thioredoxin" evidence="9">
    <location>
        <begin position="326"/>
        <end position="490"/>
    </location>
</feature>
<protein>
    <recommendedName>
        <fullName evidence="1">protein-disulfide reductase</fullName>
        <ecNumber evidence="1">1.8.1.8</ecNumber>
    </recommendedName>
</protein>
<gene>
    <name evidence="10" type="ORF">E2562_037262</name>
</gene>
<dbReference type="PANTHER" id="PTHR13871">
    <property type="entry name" value="THIOREDOXIN"/>
    <property type="match status" value="1"/>
</dbReference>
<keyword evidence="11" id="KW-1185">Reference proteome</keyword>
<evidence type="ECO:0000256" key="8">
    <source>
        <dbReference type="SAM" id="MobiDB-lite"/>
    </source>
</evidence>
<comment type="catalytic activity">
    <reaction evidence="7">
        <text>[protein]-dithiol + NADP(+) = [protein]-disulfide + NADPH + H(+)</text>
        <dbReference type="Rhea" id="RHEA:18753"/>
        <dbReference type="Rhea" id="RHEA-COMP:10593"/>
        <dbReference type="Rhea" id="RHEA-COMP:10594"/>
        <dbReference type="ChEBI" id="CHEBI:15378"/>
        <dbReference type="ChEBI" id="CHEBI:29950"/>
        <dbReference type="ChEBI" id="CHEBI:50058"/>
        <dbReference type="ChEBI" id="CHEBI:57783"/>
        <dbReference type="ChEBI" id="CHEBI:58349"/>
        <dbReference type="EC" id="1.8.1.8"/>
    </reaction>
</comment>
<evidence type="ECO:0000256" key="1">
    <source>
        <dbReference type="ARBA" id="ARBA00012612"/>
    </source>
</evidence>
<keyword evidence="3" id="KW-0560">Oxidoreductase</keyword>
<dbReference type="PANTHER" id="PTHR13871:SF96">
    <property type="entry name" value="THIOREDOXIN DOMAIN-CONTAINING PROTEIN"/>
    <property type="match status" value="1"/>
</dbReference>
<accession>A0A6G1ECG7</accession>
<evidence type="ECO:0000256" key="4">
    <source>
        <dbReference type="ARBA" id="ARBA00023027"/>
    </source>
</evidence>
<dbReference type="InterPro" id="IPR036249">
    <property type="entry name" value="Thioredoxin-like_sf"/>
</dbReference>
<dbReference type="SUPFAM" id="SSF52833">
    <property type="entry name" value="Thioredoxin-like"/>
    <property type="match status" value="3"/>
</dbReference>
<feature type="region of interest" description="Disordered" evidence="8">
    <location>
        <begin position="507"/>
        <end position="533"/>
    </location>
</feature>
<keyword evidence="2" id="KW-0677">Repeat</keyword>
<dbReference type="AlphaFoldDB" id="A0A6G1ECG7"/>
<evidence type="ECO:0000256" key="6">
    <source>
        <dbReference type="ARBA" id="ARBA00047388"/>
    </source>
</evidence>
<name>A0A6G1ECG7_9ORYZ</name>
<dbReference type="OrthoDB" id="409136at2759"/>
<feature type="compositionally biased region" description="Low complexity" evidence="8">
    <location>
        <begin position="524"/>
        <end position="533"/>
    </location>
</feature>
<organism evidence="10 11">
    <name type="scientific">Oryza meyeriana var. granulata</name>
    <dbReference type="NCBI Taxonomy" id="110450"/>
    <lineage>
        <taxon>Eukaryota</taxon>
        <taxon>Viridiplantae</taxon>
        <taxon>Streptophyta</taxon>
        <taxon>Embryophyta</taxon>
        <taxon>Tracheophyta</taxon>
        <taxon>Spermatophyta</taxon>
        <taxon>Magnoliopsida</taxon>
        <taxon>Liliopsida</taxon>
        <taxon>Poales</taxon>
        <taxon>Poaceae</taxon>
        <taxon>BOP clade</taxon>
        <taxon>Oryzoideae</taxon>
        <taxon>Oryzeae</taxon>
        <taxon>Oryzinae</taxon>
        <taxon>Oryza</taxon>
        <taxon>Oryza meyeriana</taxon>
    </lineage>
</organism>
<evidence type="ECO:0000256" key="2">
    <source>
        <dbReference type="ARBA" id="ARBA00022737"/>
    </source>
</evidence>
<dbReference type="InterPro" id="IPR013766">
    <property type="entry name" value="Thioredoxin_domain"/>
</dbReference>
<feature type="compositionally biased region" description="Basic and acidic residues" evidence="8">
    <location>
        <begin position="507"/>
        <end position="522"/>
    </location>
</feature>
<dbReference type="EMBL" id="SPHZ02000004">
    <property type="protein sequence ID" value="KAF0922478.1"/>
    <property type="molecule type" value="Genomic_DNA"/>
</dbReference>
<comment type="catalytic activity">
    <reaction evidence="6">
        <text>[protein]-dithiol + NAD(+) = [protein]-disulfide + NADH + H(+)</text>
        <dbReference type="Rhea" id="RHEA:18749"/>
        <dbReference type="Rhea" id="RHEA-COMP:10593"/>
        <dbReference type="Rhea" id="RHEA-COMP:10594"/>
        <dbReference type="ChEBI" id="CHEBI:15378"/>
        <dbReference type="ChEBI" id="CHEBI:29950"/>
        <dbReference type="ChEBI" id="CHEBI:50058"/>
        <dbReference type="ChEBI" id="CHEBI:57540"/>
        <dbReference type="ChEBI" id="CHEBI:57945"/>
        <dbReference type="EC" id="1.8.1.8"/>
    </reaction>
</comment>
<evidence type="ECO:0000313" key="11">
    <source>
        <dbReference type="Proteomes" id="UP000479710"/>
    </source>
</evidence>
<dbReference type="EC" id="1.8.1.8" evidence="1"/>
<evidence type="ECO:0000256" key="5">
    <source>
        <dbReference type="ARBA" id="ARBA00025782"/>
    </source>
</evidence>
<dbReference type="Pfam" id="PF13905">
    <property type="entry name" value="Thioredoxin_8"/>
    <property type="match status" value="3"/>
</dbReference>